<evidence type="ECO:0000313" key="1">
    <source>
        <dbReference type="EMBL" id="KAF0042837.1"/>
    </source>
</evidence>
<dbReference type="Proteomes" id="UP000438429">
    <property type="component" value="Unassembled WGS sequence"/>
</dbReference>
<sequence length="79" mass="8841">MRATDESVAIFSSLSCALNHLIAERPNGWLRGSLVDYSCLPDGSLIQQQIIEQLFIELLCNVVQWDIGVKVCISQLKHI</sequence>
<reference evidence="1 2" key="1">
    <citation type="submission" date="2019-06" db="EMBL/GenBank/DDBJ databases">
        <title>Draft genomes of female and male turbot (Scophthalmus maximus).</title>
        <authorList>
            <person name="Xu H."/>
            <person name="Xu X.-W."/>
            <person name="Shao C."/>
            <person name="Chen S."/>
        </authorList>
    </citation>
    <scope>NUCLEOTIDE SEQUENCE [LARGE SCALE GENOMIC DNA]</scope>
    <source>
        <strain evidence="1">Ysfricsl-2016a</strain>
        <tissue evidence="1">Blood</tissue>
    </source>
</reference>
<name>A0A6A4T909_SCOMX</name>
<protein>
    <submittedName>
        <fullName evidence="1">Uncharacterized protein</fullName>
    </submittedName>
</protein>
<proteinExistence type="predicted"/>
<dbReference type="EMBL" id="VEVO01000004">
    <property type="protein sequence ID" value="KAF0042837.1"/>
    <property type="molecule type" value="Genomic_DNA"/>
</dbReference>
<gene>
    <name evidence="1" type="ORF">F2P81_004174</name>
</gene>
<comment type="caution">
    <text evidence="1">The sequence shown here is derived from an EMBL/GenBank/DDBJ whole genome shotgun (WGS) entry which is preliminary data.</text>
</comment>
<organism evidence="1 2">
    <name type="scientific">Scophthalmus maximus</name>
    <name type="common">Turbot</name>
    <name type="synonym">Psetta maxima</name>
    <dbReference type="NCBI Taxonomy" id="52904"/>
    <lineage>
        <taxon>Eukaryota</taxon>
        <taxon>Metazoa</taxon>
        <taxon>Chordata</taxon>
        <taxon>Craniata</taxon>
        <taxon>Vertebrata</taxon>
        <taxon>Euteleostomi</taxon>
        <taxon>Actinopterygii</taxon>
        <taxon>Neopterygii</taxon>
        <taxon>Teleostei</taxon>
        <taxon>Neoteleostei</taxon>
        <taxon>Acanthomorphata</taxon>
        <taxon>Carangaria</taxon>
        <taxon>Pleuronectiformes</taxon>
        <taxon>Pleuronectoidei</taxon>
        <taxon>Scophthalmidae</taxon>
        <taxon>Scophthalmus</taxon>
    </lineage>
</organism>
<evidence type="ECO:0000313" key="2">
    <source>
        <dbReference type="Proteomes" id="UP000438429"/>
    </source>
</evidence>
<dbReference type="AlphaFoldDB" id="A0A6A4T909"/>
<accession>A0A6A4T909</accession>